<comment type="caution">
    <text evidence="3">The sequence shown here is derived from an EMBL/GenBank/DDBJ whole genome shotgun (WGS) entry which is preliminary data.</text>
</comment>
<evidence type="ECO:0000313" key="3">
    <source>
        <dbReference type="EMBL" id="RVQ69811.1"/>
    </source>
</evidence>
<sequence length="174" mass="17767">MTELLMRYSPVAVAISLLVAVTASTSFGQAPVAVDPRVAVLLDTGRTALASGDLDRAADNFEAALVLAPGSTAIYLQLADLSRAKGLQGQAIHYYREAQETDPGNLAAISGEGAAMAEKGATAKAERNLAKLQSMCGSNCAEAGALASVIARGPLPQIKSAEATPQTANPVESN</sequence>
<dbReference type="InterPro" id="IPR019734">
    <property type="entry name" value="TPR_rpt"/>
</dbReference>
<evidence type="ECO:0000256" key="2">
    <source>
        <dbReference type="SAM" id="SignalP"/>
    </source>
</evidence>
<gene>
    <name evidence="3" type="ORF">EKN06_04615</name>
</gene>
<dbReference type="OrthoDB" id="8480982at2"/>
<evidence type="ECO:0000313" key="4">
    <source>
        <dbReference type="Proteomes" id="UP000283003"/>
    </source>
</evidence>
<dbReference type="SUPFAM" id="SSF48452">
    <property type="entry name" value="TPR-like"/>
    <property type="match status" value="1"/>
</dbReference>
<dbReference type="SMART" id="SM00028">
    <property type="entry name" value="TPR"/>
    <property type="match status" value="2"/>
</dbReference>
<name>A0A437H2C2_9SPHN</name>
<dbReference type="Gene3D" id="1.25.40.10">
    <property type="entry name" value="Tetratricopeptide repeat domain"/>
    <property type="match status" value="1"/>
</dbReference>
<reference evidence="3 4" key="1">
    <citation type="submission" date="2018-12" db="EMBL/GenBank/DDBJ databases">
        <title>Croceicoccus ponticola sp. nov., a lipolytic bacterium isolated from seawater.</title>
        <authorList>
            <person name="Yoon J.-H."/>
        </authorList>
    </citation>
    <scope>NUCLEOTIDE SEQUENCE [LARGE SCALE GENOMIC DNA]</scope>
    <source>
        <strain evidence="3 4">GM-16</strain>
    </source>
</reference>
<feature type="chain" id="PRO_5019410763" evidence="2">
    <location>
        <begin position="29"/>
        <end position="174"/>
    </location>
</feature>
<organism evidence="3 4">
    <name type="scientific">Croceicoccus ponticola</name>
    <dbReference type="NCBI Taxonomy" id="2217664"/>
    <lineage>
        <taxon>Bacteria</taxon>
        <taxon>Pseudomonadati</taxon>
        <taxon>Pseudomonadota</taxon>
        <taxon>Alphaproteobacteria</taxon>
        <taxon>Sphingomonadales</taxon>
        <taxon>Erythrobacteraceae</taxon>
        <taxon>Croceicoccus</taxon>
    </lineage>
</organism>
<dbReference type="InterPro" id="IPR011990">
    <property type="entry name" value="TPR-like_helical_dom_sf"/>
</dbReference>
<dbReference type="EMBL" id="RXOL01000001">
    <property type="protein sequence ID" value="RVQ69811.1"/>
    <property type="molecule type" value="Genomic_DNA"/>
</dbReference>
<dbReference type="Proteomes" id="UP000283003">
    <property type="component" value="Unassembled WGS sequence"/>
</dbReference>
<dbReference type="PROSITE" id="PS50005">
    <property type="entry name" value="TPR"/>
    <property type="match status" value="1"/>
</dbReference>
<feature type="repeat" description="TPR" evidence="1">
    <location>
        <begin position="38"/>
        <end position="71"/>
    </location>
</feature>
<keyword evidence="4" id="KW-1185">Reference proteome</keyword>
<protein>
    <submittedName>
        <fullName evidence="3">Tetratricopeptide repeat protein</fullName>
    </submittedName>
</protein>
<proteinExistence type="predicted"/>
<dbReference type="Pfam" id="PF13432">
    <property type="entry name" value="TPR_16"/>
    <property type="match status" value="1"/>
</dbReference>
<evidence type="ECO:0000256" key="1">
    <source>
        <dbReference type="PROSITE-ProRule" id="PRU00339"/>
    </source>
</evidence>
<keyword evidence="1" id="KW-0802">TPR repeat</keyword>
<feature type="signal peptide" evidence="2">
    <location>
        <begin position="1"/>
        <end position="28"/>
    </location>
</feature>
<keyword evidence="2" id="KW-0732">Signal</keyword>
<accession>A0A437H2C2</accession>
<dbReference type="AlphaFoldDB" id="A0A437H2C2"/>